<protein>
    <recommendedName>
        <fullName evidence="5">DUF4371 domain-containing protein</fullName>
    </recommendedName>
</protein>
<dbReference type="GO" id="GO:0046983">
    <property type="term" value="F:protein dimerization activity"/>
    <property type="evidence" value="ECO:0007669"/>
    <property type="project" value="InterPro"/>
</dbReference>
<name>A0A8K0DAR0_IGNLU</name>
<dbReference type="OrthoDB" id="8196265at2759"/>
<feature type="domain" description="HAT C-terminal dimerisation" evidence="1">
    <location>
        <begin position="377"/>
        <end position="439"/>
    </location>
</feature>
<gene>
    <name evidence="3" type="ORF">ILUMI_06635</name>
</gene>
<dbReference type="EMBL" id="VTPC01002759">
    <property type="protein sequence ID" value="KAF2899542.1"/>
    <property type="molecule type" value="Genomic_DNA"/>
</dbReference>
<dbReference type="InterPro" id="IPR008906">
    <property type="entry name" value="HATC_C_dom"/>
</dbReference>
<evidence type="ECO:0008006" key="5">
    <source>
        <dbReference type="Google" id="ProtNLM"/>
    </source>
</evidence>
<dbReference type="InterPro" id="IPR012337">
    <property type="entry name" value="RNaseH-like_sf"/>
</dbReference>
<dbReference type="AlphaFoldDB" id="A0A8K0DAR0"/>
<dbReference type="SUPFAM" id="SSF53098">
    <property type="entry name" value="Ribonuclease H-like"/>
    <property type="match status" value="1"/>
</dbReference>
<dbReference type="Pfam" id="PF14291">
    <property type="entry name" value="DUF4371"/>
    <property type="match status" value="1"/>
</dbReference>
<dbReference type="PANTHER" id="PTHR45749:SF28">
    <property type="entry name" value="ZINC FINGER MYM-TYPE PROTEIN 1-LIKE-RELATED"/>
    <property type="match status" value="1"/>
</dbReference>
<dbReference type="Pfam" id="PF05699">
    <property type="entry name" value="Dimer_Tnp_hAT"/>
    <property type="match status" value="1"/>
</dbReference>
<evidence type="ECO:0000259" key="2">
    <source>
        <dbReference type="Pfam" id="PF14291"/>
    </source>
</evidence>
<proteinExistence type="predicted"/>
<sequence length="440" mass="50774">MNRKVLGHLIQDVVLLLKQELPFRRHREDSSSINKGNYLESLHYTAQEEQFLRDHLTSSSTFKGTSSDIQNELIKTVKCVLDDERIKNELEENLFVFVQANKTLDVSCKSHMSLIRRYCVKDRVEERFIGFVFKDKTAKGLSNVIINVLTEWNVINKIVSQIIDGAAVMAGHQEVRLLICDLASFNTFFNKSSKRTALLTEKGSKLPQACRTRWNFHSKAVSTIKTYFPELDAVFESIIEDENSEWDPDATSCTVGLKRRLDDKTFVYFVSLYSKIFTFVDHLFNILQSKTLSNISTCQKEIAVVIKNLKNLRKEETVTDCIATSIQLSPRLLYNESALRRLTYEILDSQTVQLETRFNDFPELQLVDLLNENLFQSYTKKFPTVKMQQLKKHILKHLPPLKLLKCLVDNGLDLVYEEVTKLLRLILTLPVTTVSSERSM</sequence>
<reference evidence="3" key="1">
    <citation type="submission" date="2019-08" db="EMBL/GenBank/DDBJ databases">
        <title>The genome of the North American firefly Photinus pyralis.</title>
        <authorList>
            <consortium name="Photinus pyralis genome working group"/>
            <person name="Fallon T.R."/>
            <person name="Sander Lower S.E."/>
            <person name="Weng J.-K."/>
        </authorList>
    </citation>
    <scope>NUCLEOTIDE SEQUENCE</scope>
    <source>
        <strain evidence="3">TRF0915ILg1</strain>
        <tissue evidence="3">Whole body</tissue>
    </source>
</reference>
<accession>A0A8K0DAR0</accession>
<evidence type="ECO:0000259" key="1">
    <source>
        <dbReference type="Pfam" id="PF05699"/>
    </source>
</evidence>
<dbReference type="InterPro" id="IPR025398">
    <property type="entry name" value="DUF4371"/>
</dbReference>
<feature type="non-terminal residue" evidence="3">
    <location>
        <position position="440"/>
    </location>
</feature>
<evidence type="ECO:0000313" key="4">
    <source>
        <dbReference type="Proteomes" id="UP000801492"/>
    </source>
</evidence>
<keyword evidence="4" id="KW-1185">Reference proteome</keyword>
<organism evidence="3 4">
    <name type="scientific">Ignelater luminosus</name>
    <name type="common">Cucubano</name>
    <name type="synonym">Pyrophorus luminosus</name>
    <dbReference type="NCBI Taxonomy" id="2038154"/>
    <lineage>
        <taxon>Eukaryota</taxon>
        <taxon>Metazoa</taxon>
        <taxon>Ecdysozoa</taxon>
        <taxon>Arthropoda</taxon>
        <taxon>Hexapoda</taxon>
        <taxon>Insecta</taxon>
        <taxon>Pterygota</taxon>
        <taxon>Neoptera</taxon>
        <taxon>Endopterygota</taxon>
        <taxon>Coleoptera</taxon>
        <taxon>Polyphaga</taxon>
        <taxon>Elateriformia</taxon>
        <taxon>Elateroidea</taxon>
        <taxon>Elateridae</taxon>
        <taxon>Agrypninae</taxon>
        <taxon>Pyrophorini</taxon>
        <taxon>Ignelater</taxon>
    </lineage>
</organism>
<feature type="domain" description="DUF4371" evidence="2">
    <location>
        <begin position="15"/>
        <end position="172"/>
    </location>
</feature>
<dbReference type="Proteomes" id="UP000801492">
    <property type="component" value="Unassembled WGS sequence"/>
</dbReference>
<comment type="caution">
    <text evidence="3">The sequence shown here is derived from an EMBL/GenBank/DDBJ whole genome shotgun (WGS) entry which is preliminary data.</text>
</comment>
<dbReference type="PANTHER" id="PTHR45749">
    <property type="match status" value="1"/>
</dbReference>
<evidence type="ECO:0000313" key="3">
    <source>
        <dbReference type="EMBL" id="KAF2899542.1"/>
    </source>
</evidence>